<reference evidence="9 10" key="1">
    <citation type="submission" date="2024-09" db="EMBL/GenBank/DDBJ databases">
        <title>A chromosome-level genome assembly of Gray's grenadier anchovy, Coilia grayii.</title>
        <authorList>
            <person name="Fu Z."/>
        </authorList>
    </citation>
    <scope>NUCLEOTIDE SEQUENCE [LARGE SCALE GENOMIC DNA]</scope>
    <source>
        <strain evidence="9">G4</strain>
        <tissue evidence="9">Muscle</tissue>
    </source>
</reference>
<dbReference type="Proteomes" id="UP001591681">
    <property type="component" value="Unassembled WGS sequence"/>
</dbReference>
<evidence type="ECO:0000256" key="8">
    <source>
        <dbReference type="SAM" id="MobiDB-lite"/>
    </source>
</evidence>
<evidence type="ECO:0000256" key="6">
    <source>
        <dbReference type="ARBA" id="ARBA00022490"/>
    </source>
</evidence>
<dbReference type="PROSITE" id="PS51227">
    <property type="entry name" value="SPR"/>
    <property type="match status" value="1"/>
</dbReference>
<comment type="subcellular location">
    <subcellularLocation>
        <location evidence="2">Cytoplasm</location>
    </subcellularLocation>
    <subcellularLocation>
        <location evidence="1">Membrane</location>
    </subcellularLocation>
</comment>
<feature type="compositionally biased region" description="Low complexity" evidence="8">
    <location>
        <begin position="146"/>
        <end position="156"/>
    </location>
</feature>
<keyword evidence="6" id="KW-0963">Cytoplasm</keyword>
<name>A0ABD1JP67_9TELE</name>
<sequence>METRTQNGGVGGSMSGGLLRALRDGGGGGGSRPQAGDSSEPPLREPPVLSLDQIRSLRTSNEYTEGPTVAAPKPPTAAASQGKPGEVAPWVGGPVTQSESTLEPQQMQQERIPQRASLYPQPPMHLAPPRDAPSRSVSVESSQAPSVRTSTGSSSSEQRLLGGSPVTPNRVVRAQPLKRSEIKSEDLKPLALANVAAGGQSEGLGKHAHLCEDCGRCRCKECTCPRRLPSCWLCGQRCLCSAENAVDYGTCVCCVKGLFYHCSTDDEDTCADKPFSCSQAHCCARWSTLGALALLLPCLLCYLPAKGCLSLCQLCHDRATRPGCRCKNTDVVHCKNLDKPT</sequence>
<gene>
    <name evidence="9" type="ORF">ACEWY4_016809</name>
</gene>
<keyword evidence="5" id="KW-0217">Developmental protein</keyword>
<feature type="compositionally biased region" description="Low complexity" evidence="8">
    <location>
        <begin position="67"/>
        <end position="79"/>
    </location>
</feature>
<dbReference type="InterPro" id="IPR051192">
    <property type="entry name" value="Sprouty_domain"/>
</dbReference>
<dbReference type="AlphaFoldDB" id="A0ABD1JP67"/>
<keyword evidence="7" id="KW-0472">Membrane</keyword>
<comment type="caution">
    <text evidence="9">The sequence shown here is derived from an EMBL/GenBank/DDBJ whole genome shotgun (WGS) entry which is preliminary data.</text>
</comment>
<evidence type="ECO:0000313" key="9">
    <source>
        <dbReference type="EMBL" id="KAL2087981.1"/>
    </source>
</evidence>
<dbReference type="EMBL" id="JBHFQA010000014">
    <property type="protein sequence ID" value="KAL2087981.1"/>
    <property type="molecule type" value="Genomic_DNA"/>
</dbReference>
<evidence type="ECO:0000256" key="3">
    <source>
        <dbReference type="ARBA" id="ARBA00010964"/>
    </source>
</evidence>
<accession>A0ABD1JP67</accession>
<dbReference type="PANTHER" id="PTHR12365">
    <property type="entry name" value="SPROUTY"/>
    <property type="match status" value="1"/>
</dbReference>
<evidence type="ECO:0000256" key="7">
    <source>
        <dbReference type="ARBA" id="ARBA00023136"/>
    </source>
</evidence>
<comment type="similarity">
    <text evidence="3">Belongs to the sprouty family.</text>
</comment>
<evidence type="ECO:0000256" key="1">
    <source>
        <dbReference type="ARBA" id="ARBA00004370"/>
    </source>
</evidence>
<organism evidence="9 10">
    <name type="scientific">Coilia grayii</name>
    <name type="common">Gray's grenadier anchovy</name>
    <dbReference type="NCBI Taxonomy" id="363190"/>
    <lineage>
        <taxon>Eukaryota</taxon>
        <taxon>Metazoa</taxon>
        <taxon>Chordata</taxon>
        <taxon>Craniata</taxon>
        <taxon>Vertebrata</taxon>
        <taxon>Euteleostomi</taxon>
        <taxon>Actinopterygii</taxon>
        <taxon>Neopterygii</taxon>
        <taxon>Teleostei</taxon>
        <taxon>Clupei</taxon>
        <taxon>Clupeiformes</taxon>
        <taxon>Clupeoidei</taxon>
        <taxon>Engraulidae</taxon>
        <taxon>Coilinae</taxon>
        <taxon>Coilia</taxon>
    </lineage>
</organism>
<evidence type="ECO:0000256" key="2">
    <source>
        <dbReference type="ARBA" id="ARBA00004496"/>
    </source>
</evidence>
<evidence type="ECO:0000313" key="10">
    <source>
        <dbReference type="Proteomes" id="UP001591681"/>
    </source>
</evidence>
<evidence type="ECO:0000256" key="5">
    <source>
        <dbReference type="ARBA" id="ARBA00022473"/>
    </source>
</evidence>
<feature type="compositionally biased region" description="Polar residues" evidence="8">
    <location>
        <begin position="135"/>
        <end position="145"/>
    </location>
</feature>
<dbReference type="GO" id="GO:0005737">
    <property type="term" value="C:cytoplasm"/>
    <property type="evidence" value="ECO:0007669"/>
    <property type="project" value="UniProtKB-SubCell"/>
</dbReference>
<dbReference type="InterPro" id="IPR007875">
    <property type="entry name" value="Sprouty"/>
</dbReference>
<evidence type="ECO:0000256" key="4">
    <source>
        <dbReference type="ARBA" id="ARBA00018854"/>
    </source>
</evidence>
<dbReference type="Pfam" id="PF05210">
    <property type="entry name" value="Sprouty"/>
    <property type="match status" value="1"/>
</dbReference>
<protein>
    <recommendedName>
        <fullName evidence="4">Protein sprouty homolog 2</fullName>
    </recommendedName>
</protein>
<feature type="region of interest" description="Disordered" evidence="8">
    <location>
        <begin position="1"/>
        <end position="169"/>
    </location>
</feature>
<feature type="compositionally biased region" description="Polar residues" evidence="8">
    <location>
        <begin position="95"/>
        <end position="111"/>
    </location>
</feature>
<dbReference type="GO" id="GO:0016020">
    <property type="term" value="C:membrane"/>
    <property type="evidence" value="ECO:0007669"/>
    <property type="project" value="UniProtKB-SubCell"/>
</dbReference>
<dbReference type="PANTHER" id="PTHR12365:SF8">
    <property type="entry name" value="PROTEIN SPROUTY HOMOLOG 2"/>
    <property type="match status" value="1"/>
</dbReference>
<keyword evidence="10" id="KW-1185">Reference proteome</keyword>
<proteinExistence type="inferred from homology"/>